<protein>
    <submittedName>
        <fullName evidence="1">Uncharacterized protein</fullName>
    </submittedName>
</protein>
<accession>A0ACC3D6H2</accession>
<evidence type="ECO:0000313" key="1">
    <source>
        <dbReference type="EMBL" id="KAK3062441.1"/>
    </source>
</evidence>
<organism evidence="1 2">
    <name type="scientific">Coniosporium uncinatum</name>
    <dbReference type="NCBI Taxonomy" id="93489"/>
    <lineage>
        <taxon>Eukaryota</taxon>
        <taxon>Fungi</taxon>
        <taxon>Dikarya</taxon>
        <taxon>Ascomycota</taxon>
        <taxon>Pezizomycotina</taxon>
        <taxon>Dothideomycetes</taxon>
        <taxon>Dothideomycetes incertae sedis</taxon>
        <taxon>Coniosporium</taxon>
    </lineage>
</organism>
<keyword evidence="2" id="KW-1185">Reference proteome</keyword>
<comment type="caution">
    <text evidence="1">The sequence shown here is derived from an EMBL/GenBank/DDBJ whole genome shotgun (WGS) entry which is preliminary data.</text>
</comment>
<feature type="non-terminal residue" evidence="1">
    <location>
        <position position="106"/>
    </location>
</feature>
<name>A0ACC3D6H2_9PEZI</name>
<gene>
    <name evidence="1" type="ORF">LTS18_004042</name>
</gene>
<dbReference type="EMBL" id="JAWDJW010007288">
    <property type="protein sequence ID" value="KAK3062441.1"/>
    <property type="molecule type" value="Genomic_DNA"/>
</dbReference>
<dbReference type="Proteomes" id="UP001186974">
    <property type="component" value="Unassembled WGS sequence"/>
</dbReference>
<proteinExistence type="predicted"/>
<sequence>MRLLEIDSQGRICLTKHYNSQIPCYAILSHTWGPDDEEVVLEDMVGGAAQDKAGFKKVLFCAEQAKKDGLQYFWIDGCCIDKKSSAELMKAINSMFEWYRKAVKCY</sequence>
<evidence type="ECO:0000313" key="2">
    <source>
        <dbReference type="Proteomes" id="UP001186974"/>
    </source>
</evidence>
<reference evidence="1" key="1">
    <citation type="submission" date="2024-09" db="EMBL/GenBank/DDBJ databases">
        <title>Black Yeasts Isolated from many extreme environments.</title>
        <authorList>
            <person name="Coleine C."/>
            <person name="Stajich J.E."/>
            <person name="Selbmann L."/>
        </authorList>
    </citation>
    <scope>NUCLEOTIDE SEQUENCE</scope>
    <source>
        <strain evidence="1">CCFEE 5737</strain>
    </source>
</reference>